<accession>A0A382DU25</accession>
<dbReference type="GO" id="GO:0016787">
    <property type="term" value="F:hydrolase activity"/>
    <property type="evidence" value="ECO:0007669"/>
    <property type="project" value="UniProtKB-KW"/>
</dbReference>
<dbReference type="Gene3D" id="3.40.50.300">
    <property type="entry name" value="P-loop containing nucleotide triphosphate hydrolases"/>
    <property type="match status" value="1"/>
</dbReference>
<dbReference type="GO" id="GO:0000725">
    <property type="term" value="P:recombinational repair"/>
    <property type="evidence" value="ECO:0007669"/>
    <property type="project" value="TreeGrafter"/>
</dbReference>
<dbReference type="InterPro" id="IPR020588">
    <property type="entry name" value="RecA_ATP-bd"/>
</dbReference>
<feature type="domain" description="RecA family profile 1" evidence="9">
    <location>
        <begin position="84"/>
        <end position="234"/>
    </location>
</feature>
<keyword evidence="4" id="KW-0378">Hydrolase</keyword>
<gene>
    <name evidence="10" type="ORF">METZ01_LOCUS194619</name>
</gene>
<dbReference type="GO" id="GO:0046872">
    <property type="term" value="F:metal ion binding"/>
    <property type="evidence" value="ECO:0007669"/>
    <property type="project" value="UniProtKB-KW"/>
</dbReference>
<evidence type="ECO:0000256" key="5">
    <source>
        <dbReference type="ARBA" id="ARBA00022840"/>
    </source>
</evidence>
<dbReference type="InterPro" id="IPR041166">
    <property type="entry name" value="Rubredoxin_2"/>
</dbReference>
<dbReference type="Pfam" id="PF18073">
    <property type="entry name" value="Zn_ribbon_LapB"/>
    <property type="match status" value="1"/>
</dbReference>
<dbReference type="PRINTS" id="PR01874">
    <property type="entry name" value="DNAREPAIRADA"/>
</dbReference>
<keyword evidence="3" id="KW-0227">DNA damage</keyword>
<keyword evidence="1" id="KW-0479">Metal-binding</keyword>
<evidence type="ECO:0000256" key="7">
    <source>
        <dbReference type="ARBA" id="ARBA00023125"/>
    </source>
</evidence>
<dbReference type="PROSITE" id="PS50162">
    <property type="entry name" value="RECA_2"/>
    <property type="match status" value="1"/>
</dbReference>
<evidence type="ECO:0000259" key="9">
    <source>
        <dbReference type="PROSITE" id="PS50162"/>
    </source>
</evidence>
<dbReference type="GO" id="GO:0005829">
    <property type="term" value="C:cytosol"/>
    <property type="evidence" value="ECO:0007669"/>
    <property type="project" value="TreeGrafter"/>
</dbReference>
<feature type="non-terminal residue" evidence="10">
    <location>
        <position position="328"/>
    </location>
</feature>
<evidence type="ECO:0000256" key="3">
    <source>
        <dbReference type="ARBA" id="ARBA00022763"/>
    </source>
</evidence>
<dbReference type="SUPFAM" id="SSF52540">
    <property type="entry name" value="P-loop containing nucleoside triphosphate hydrolases"/>
    <property type="match status" value="1"/>
</dbReference>
<evidence type="ECO:0000256" key="6">
    <source>
        <dbReference type="ARBA" id="ARBA00023016"/>
    </source>
</evidence>
<dbReference type="GO" id="GO:0005524">
    <property type="term" value="F:ATP binding"/>
    <property type="evidence" value="ECO:0007669"/>
    <property type="project" value="UniProtKB-KW"/>
</dbReference>
<dbReference type="EMBL" id="UINC01041043">
    <property type="protein sequence ID" value="SVB41765.1"/>
    <property type="molecule type" value="Genomic_DNA"/>
</dbReference>
<dbReference type="GO" id="GO:0003677">
    <property type="term" value="F:DNA binding"/>
    <property type="evidence" value="ECO:0007669"/>
    <property type="project" value="UniProtKB-KW"/>
</dbReference>
<dbReference type="InterPro" id="IPR003593">
    <property type="entry name" value="AAA+_ATPase"/>
</dbReference>
<keyword evidence="8" id="KW-0234">DNA repair</keyword>
<dbReference type="Pfam" id="PF13481">
    <property type="entry name" value="AAA_25"/>
    <property type="match status" value="1"/>
</dbReference>
<keyword evidence="2" id="KW-0547">Nucleotide-binding</keyword>
<dbReference type="InterPro" id="IPR027417">
    <property type="entry name" value="P-loop_NTPase"/>
</dbReference>
<dbReference type="PANTHER" id="PTHR32472:SF10">
    <property type="entry name" value="DNA REPAIR PROTEIN RADA-LIKE PROTEIN"/>
    <property type="match status" value="1"/>
</dbReference>
<evidence type="ECO:0000256" key="2">
    <source>
        <dbReference type="ARBA" id="ARBA00022741"/>
    </source>
</evidence>
<keyword evidence="7" id="KW-0238">DNA-binding</keyword>
<dbReference type="GO" id="GO:0140664">
    <property type="term" value="F:ATP-dependent DNA damage sensor activity"/>
    <property type="evidence" value="ECO:0007669"/>
    <property type="project" value="InterPro"/>
</dbReference>
<evidence type="ECO:0000256" key="4">
    <source>
        <dbReference type="ARBA" id="ARBA00022801"/>
    </source>
</evidence>
<keyword evidence="5" id="KW-0067">ATP-binding</keyword>
<dbReference type="SMART" id="SM00382">
    <property type="entry name" value="AAA"/>
    <property type="match status" value="1"/>
</dbReference>
<evidence type="ECO:0000313" key="10">
    <source>
        <dbReference type="EMBL" id="SVB41765.1"/>
    </source>
</evidence>
<reference evidence="10" key="1">
    <citation type="submission" date="2018-05" db="EMBL/GenBank/DDBJ databases">
        <authorList>
            <person name="Lanie J.A."/>
            <person name="Ng W.-L."/>
            <person name="Kazmierczak K.M."/>
            <person name="Andrzejewski T.M."/>
            <person name="Davidsen T.M."/>
            <person name="Wayne K.J."/>
            <person name="Tettelin H."/>
            <person name="Glass J.I."/>
            <person name="Rusch D."/>
            <person name="Podicherti R."/>
            <person name="Tsui H.-C.T."/>
            <person name="Winkler M.E."/>
        </authorList>
    </citation>
    <scope>NUCLEOTIDE SEQUENCE</scope>
</reference>
<protein>
    <recommendedName>
        <fullName evidence="9">RecA family profile 1 domain-containing protein</fullName>
    </recommendedName>
</protein>
<evidence type="ECO:0000256" key="1">
    <source>
        <dbReference type="ARBA" id="ARBA00022723"/>
    </source>
</evidence>
<sequence length="328" mass="34388">MRVTGPVAKRATIALGGDSLARTDPRFVCQSCGASRPRWVGKCDACGAWNSIAEEISREATPKGLGKSKGREIAFVNLAGEHGQVARHASGIVELDRVVGGGLVAGSSVLLAGDPGIGKSTLLLQAAGALAENGLRCAYVSGEEGIEQIRLRATRLGLSHAPVQLAAATSVRDILTSLESAAQPDIIVVDSIQTMYLDTLDSAPGTIAQVRGATQELIRHAKRSGSVLLVVGHVTKDGQIAGPRVLEHMVDVVLYFEGERGHQFRIVRAVKNRFGPTDEIGVFEMTGAGLTQVPNPSTLFLNPERGPVPGAAVFAGIEGTRPVLVEIQ</sequence>
<name>A0A382DU25_9ZZZZ</name>
<evidence type="ECO:0000256" key="8">
    <source>
        <dbReference type="ARBA" id="ARBA00023204"/>
    </source>
</evidence>
<dbReference type="FunFam" id="3.40.50.300:FF:000050">
    <property type="entry name" value="DNA repair protein RadA"/>
    <property type="match status" value="1"/>
</dbReference>
<organism evidence="10">
    <name type="scientific">marine metagenome</name>
    <dbReference type="NCBI Taxonomy" id="408172"/>
    <lineage>
        <taxon>unclassified sequences</taxon>
        <taxon>metagenomes</taxon>
        <taxon>ecological metagenomes</taxon>
    </lineage>
</organism>
<dbReference type="PANTHER" id="PTHR32472">
    <property type="entry name" value="DNA REPAIR PROTEIN RADA"/>
    <property type="match status" value="1"/>
</dbReference>
<proteinExistence type="predicted"/>
<keyword evidence="6" id="KW-0346">Stress response</keyword>
<dbReference type="AlphaFoldDB" id="A0A382DU25"/>